<evidence type="ECO:0000313" key="5">
    <source>
        <dbReference type="EMBL" id="MBU5336261.1"/>
    </source>
</evidence>
<protein>
    <submittedName>
        <fullName evidence="5">Phage holin</fullName>
    </submittedName>
</protein>
<organism evidence="5 6">
    <name type="scientific">Intestinibacter bartlettii</name>
    <dbReference type="NCBI Taxonomy" id="261299"/>
    <lineage>
        <taxon>Bacteria</taxon>
        <taxon>Bacillati</taxon>
        <taxon>Bacillota</taxon>
        <taxon>Clostridia</taxon>
        <taxon>Peptostreptococcales</taxon>
        <taxon>Peptostreptococcaceae</taxon>
        <taxon>Intestinibacter</taxon>
    </lineage>
</organism>
<dbReference type="InterPro" id="IPR006479">
    <property type="entry name" value="Holin"/>
</dbReference>
<dbReference type="Proteomes" id="UP001196301">
    <property type="component" value="Unassembled WGS sequence"/>
</dbReference>
<keyword evidence="4" id="KW-0472">Membrane</keyword>
<dbReference type="NCBIfam" id="TIGR01592">
    <property type="entry name" value="holin_SPP1"/>
    <property type="match status" value="1"/>
</dbReference>
<keyword evidence="6" id="KW-1185">Reference proteome</keyword>
<name>A0ABS6DWN1_9FIRM</name>
<dbReference type="Pfam" id="PF04688">
    <property type="entry name" value="Holin_SPP1"/>
    <property type="match status" value="1"/>
</dbReference>
<keyword evidence="2" id="KW-0812">Transmembrane</keyword>
<gene>
    <name evidence="5" type="ORF">KQI20_07395</name>
</gene>
<reference evidence="5 6" key="1">
    <citation type="submission" date="2021-06" db="EMBL/GenBank/DDBJ databases">
        <authorList>
            <person name="Sun Q."/>
            <person name="Li D."/>
        </authorList>
    </citation>
    <scope>NUCLEOTIDE SEQUENCE [LARGE SCALE GENOMIC DNA]</scope>
    <source>
        <strain evidence="5 6">N19</strain>
    </source>
</reference>
<evidence type="ECO:0000256" key="3">
    <source>
        <dbReference type="ARBA" id="ARBA00022989"/>
    </source>
</evidence>
<keyword evidence="3" id="KW-1133">Transmembrane helix</keyword>
<dbReference type="RefSeq" id="WP_216569388.1">
    <property type="nucleotide sequence ID" value="NZ_JAHLOQ010000017.1"/>
</dbReference>
<comment type="caution">
    <text evidence="5">The sequence shown here is derived from an EMBL/GenBank/DDBJ whole genome shotgun (WGS) entry which is preliminary data.</text>
</comment>
<comment type="subcellular location">
    <subcellularLocation>
        <location evidence="1">Membrane</location>
    </subcellularLocation>
</comment>
<evidence type="ECO:0000256" key="2">
    <source>
        <dbReference type="ARBA" id="ARBA00022692"/>
    </source>
</evidence>
<proteinExistence type="predicted"/>
<accession>A0ABS6DWN1</accession>
<dbReference type="EMBL" id="JAHLOQ010000017">
    <property type="protein sequence ID" value="MBU5336261.1"/>
    <property type="molecule type" value="Genomic_DNA"/>
</dbReference>
<evidence type="ECO:0000313" key="6">
    <source>
        <dbReference type="Proteomes" id="UP001196301"/>
    </source>
</evidence>
<evidence type="ECO:0000256" key="4">
    <source>
        <dbReference type="ARBA" id="ARBA00023136"/>
    </source>
</evidence>
<sequence length="80" mass="8822">MEVKKNTVIRTTILVIALLNQALTSSGHAILPISDEEVNQVVTLAFTIGASIWAWWKNNSFTKAAIEADKVLKDKKGIEK</sequence>
<evidence type="ECO:0000256" key="1">
    <source>
        <dbReference type="ARBA" id="ARBA00004370"/>
    </source>
</evidence>